<sequence length="395" mass="42161">MSQEEYNDNADDHEEGVEMEEECKDSSGWRVLRKRKIALALPNGLSNSDEESAASEPSSQPVAHPPSQPSRVTSCQVSTQTVSPIPTLARSIPAVSKESVAKVSIPHILARNSTSATLTTVTPSSTTWIRPFTRVQLDHPKRSTEYHKRQAEQAKRPTKVRSLLEAGYTTFTEPSRPSTPQSTQAAPVTESVPETLVPETQSFPLASDMIMEDICKQDQEQRSSQKSVLVPAVDNSGQEILLHVEYTTLDEASLGNNLQSLPLPTVPPVGPSYSTTMPAPDFTGALSGMQNMSASSTVIQNLQMAPPVVQNVPVVQSLMQTLPVSTSTMNIPAMSSFVQTLASSAEETSLVQTSPVTASTSGNPSGNIADADSSCVVACCATKCYLACITAESPA</sequence>
<evidence type="ECO:0000256" key="1">
    <source>
        <dbReference type="SAM" id="MobiDB-lite"/>
    </source>
</evidence>
<feature type="compositionally biased region" description="Basic and acidic residues" evidence="1">
    <location>
        <begin position="142"/>
        <end position="155"/>
    </location>
</feature>
<dbReference type="AlphaFoldDB" id="A0A9J6EPB7"/>
<reference evidence="2" key="1">
    <citation type="journal article" date="2020" name="Cell">
        <title>Large-Scale Comparative Analyses of Tick Genomes Elucidate Their Genetic Diversity and Vector Capacities.</title>
        <authorList>
            <consortium name="Tick Genome and Microbiome Consortium (TIGMIC)"/>
            <person name="Jia N."/>
            <person name="Wang J."/>
            <person name="Shi W."/>
            <person name="Du L."/>
            <person name="Sun Y."/>
            <person name="Zhan W."/>
            <person name="Jiang J.F."/>
            <person name="Wang Q."/>
            <person name="Zhang B."/>
            <person name="Ji P."/>
            <person name="Bell-Sakyi L."/>
            <person name="Cui X.M."/>
            <person name="Yuan T.T."/>
            <person name="Jiang B.G."/>
            <person name="Yang W.F."/>
            <person name="Lam T.T."/>
            <person name="Chang Q.C."/>
            <person name="Ding S.J."/>
            <person name="Wang X.J."/>
            <person name="Zhu J.G."/>
            <person name="Ruan X.D."/>
            <person name="Zhao L."/>
            <person name="Wei J.T."/>
            <person name="Ye R.Z."/>
            <person name="Que T.C."/>
            <person name="Du C.H."/>
            <person name="Zhou Y.H."/>
            <person name="Cheng J.X."/>
            <person name="Dai P.F."/>
            <person name="Guo W.B."/>
            <person name="Han X.H."/>
            <person name="Huang E.J."/>
            <person name="Li L.F."/>
            <person name="Wei W."/>
            <person name="Gao Y.C."/>
            <person name="Liu J.Z."/>
            <person name="Shao H.Z."/>
            <person name="Wang X."/>
            <person name="Wang C.C."/>
            <person name="Yang T.C."/>
            <person name="Huo Q.B."/>
            <person name="Li W."/>
            <person name="Chen H.Y."/>
            <person name="Chen S.E."/>
            <person name="Zhou L.G."/>
            <person name="Ni X.B."/>
            <person name="Tian J.H."/>
            <person name="Sheng Y."/>
            <person name="Liu T."/>
            <person name="Pan Y.S."/>
            <person name="Xia L.Y."/>
            <person name="Li J."/>
            <person name="Zhao F."/>
            <person name="Cao W.C."/>
        </authorList>
    </citation>
    <scope>NUCLEOTIDE SEQUENCE</scope>
    <source>
        <strain evidence="2">Rmic-2018</strain>
    </source>
</reference>
<dbReference type="VEuPathDB" id="VectorBase:LOC119181589"/>
<feature type="compositionally biased region" description="Acidic residues" evidence="1">
    <location>
        <begin position="1"/>
        <end position="23"/>
    </location>
</feature>
<gene>
    <name evidence="2" type="ORF">HPB51_010616</name>
</gene>
<name>A0A9J6EPB7_RHIMP</name>
<dbReference type="EMBL" id="JABSTU010000003">
    <property type="protein sequence ID" value="KAH8035864.1"/>
    <property type="molecule type" value="Genomic_DNA"/>
</dbReference>
<feature type="region of interest" description="Disordered" evidence="1">
    <location>
        <begin position="142"/>
        <end position="161"/>
    </location>
</feature>
<dbReference type="Proteomes" id="UP000821866">
    <property type="component" value="Chromosome 11"/>
</dbReference>
<comment type="caution">
    <text evidence="2">The sequence shown here is derived from an EMBL/GenBank/DDBJ whole genome shotgun (WGS) entry which is preliminary data.</text>
</comment>
<evidence type="ECO:0000313" key="3">
    <source>
        <dbReference type="Proteomes" id="UP000821866"/>
    </source>
</evidence>
<keyword evidence="3" id="KW-1185">Reference proteome</keyword>
<accession>A0A9J6EPB7</accession>
<proteinExistence type="predicted"/>
<feature type="region of interest" description="Disordered" evidence="1">
    <location>
        <begin position="1"/>
        <end position="27"/>
    </location>
</feature>
<reference evidence="2" key="2">
    <citation type="submission" date="2021-09" db="EMBL/GenBank/DDBJ databases">
        <authorList>
            <person name="Jia N."/>
            <person name="Wang J."/>
            <person name="Shi W."/>
            <person name="Du L."/>
            <person name="Sun Y."/>
            <person name="Zhan W."/>
            <person name="Jiang J."/>
            <person name="Wang Q."/>
            <person name="Zhang B."/>
            <person name="Ji P."/>
            <person name="Sakyi L.B."/>
            <person name="Cui X."/>
            <person name="Yuan T."/>
            <person name="Jiang B."/>
            <person name="Yang W."/>
            <person name="Lam T.T.-Y."/>
            <person name="Chang Q."/>
            <person name="Ding S."/>
            <person name="Wang X."/>
            <person name="Zhu J."/>
            <person name="Ruan X."/>
            <person name="Zhao L."/>
            <person name="Wei J."/>
            <person name="Que T."/>
            <person name="Du C."/>
            <person name="Cheng J."/>
            <person name="Dai P."/>
            <person name="Han X."/>
            <person name="Huang E."/>
            <person name="Gao Y."/>
            <person name="Liu J."/>
            <person name="Shao H."/>
            <person name="Ye R."/>
            <person name="Li L."/>
            <person name="Wei W."/>
            <person name="Wang X."/>
            <person name="Wang C."/>
            <person name="Huo Q."/>
            <person name="Li W."/>
            <person name="Guo W."/>
            <person name="Chen H."/>
            <person name="Chen S."/>
            <person name="Zhou L."/>
            <person name="Zhou L."/>
            <person name="Ni X."/>
            <person name="Tian J."/>
            <person name="Zhou Y."/>
            <person name="Sheng Y."/>
            <person name="Liu T."/>
            <person name="Pan Y."/>
            <person name="Xia L."/>
            <person name="Li J."/>
            <person name="Zhao F."/>
            <person name="Cao W."/>
        </authorList>
    </citation>
    <scope>NUCLEOTIDE SEQUENCE</scope>
    <source>
        <strain evidence="2">Rmic-2018</strain>
        <tissue evidence="2">Larvae</tissue>
    </source>
</reference>
<feature type="region of interest" description="Disordered" evidence="1">
    <location>
        <begin position="169"/>
        <end position="192"/>
    </location>
</feature>
<feature type="compositionally biased region" description="Polar residues" evidence="1">
    <location>
        <begin position="169"/>
        <end position="186"/>
    </location>
</feature>
<protein>
    <submittedName>
        <fullName evidence="2">Uncharacterized protein</fullName>
    </submittedName>
</protein>
<evidence type="ECO:0000313" key="2">
    <source>
        <dbReference type="EMBL" id="KAH8035864.1"/>
    </source>
</evidence>
<organism evidence="2 3">
    <name type="scientific">Rhipicephalus microplus</name>
    <name type="common">Cattle tick</name>
    <name type="synonym">Boophilus microplus</name>
    <dbReference type="NCBI Taxonomy" id="6941"/>
    <lineage>
        <taxon>Eukaryota</taxon>
        <taxon>Metazoa</taxon>
        <taxon>Ecdysozoa</taxon>
        <taxon>Arthropoda</taxon>
        <taxon>Chelicerata</taxon>
        <taxon>Arachnida</taxon>
        <taxon>Acari</taxon>
        <taxon>Parasitiformes</taxon>
        <taxon>Ixodida</taxon>
        <taxon>Ixodoidea</taxon>
        <taxon>Ixodidae</taxon>
        <taxon>Rhipicephalinae</taxon>
        <taxon>Rhipicephalus</taxon>
        <taxon>Boophilus</taxon>
    </lineage>
</organism>
<feature type="region of interest" description="Disordered" evidence="1">
    <location>
        <begin position="41"/>
        <end position="77"/>
    </location>
</feature>